<gene>
    <name evidence="2" type="ORF">CFIMG_007752RA00001</name>
</gene>
<evidence type="ECO:0000313" key="2">
    <source>
        <dbReference type="EMBL" id="PHH49508.1"/>
    </source>
</evidence>
<protein>
    <submittedName>
        <fullName evidence="2">Uncharacterized protein</fullName>
    </submittedName>
</protein>
<name>A0A2C5WGQ4_9PEZI</name>
<evidence type="ECO:0000256" key="1">
    <source>
        <dbReference type="SAM" id="SignalP"/>
    </source>
</evidence>
<reference evidence="2 3" key="1">
    <citation type="journal article" date="2013" name="Fungal Biol.">
        <title>Analysis of microsatellite markers in the genome of the plant pathogen Ceratocystis fimbriata.</title>
        <authorList>
            <person name="Simpson M.C."/>
            <person name="Wilken P.M."/>
            <person name="Coetzee M.P."/>
            <person name="Wingfield M.J."/>
            <person name="Wingfield B.D."/>
        </authorList>
    </citation>
    <scope>NUCLEOTIDE SEQUENCE [LARGE SCALE GENOMIC DNA]</scope>
    <source>
        <strain evidence="2 3">CBS 114723</strain>
    </source>
</reference>
<sequence>MRSILYILPLAASFFGSTQAGVLGDRGYNIEQRSGGSGTVYDPTSGDELFEPPSKSAGYHSLEWEFYEVDHDFETDKIIFDMRGNLHAGDESEVRLYPTDENWEKIAATTYYSDLMSGRRKEVREILLSCYEDHGLWEWPILVNRIGFGYRLFKEDKTPQPEFDDQLVLNCKGIGYEAVFSHQHPAAFLLSPAQLAQYSLQFAEHNYVTNSEAISAELGRRYPKPLIRADTPSFPRFHAHIEEFNSVLALLAITAIIAMCFHDSPCAG</sequence>
<dbReference type="Proteomes" id="UP000222788">
    <property type="component" value="Unassembled WGS sequence"/>
</dbReference>
<feature type="signal peptide" evidence="1">
    <location>
        <begin position="1"/>
        <end position="20"/>
    </location>
</feature>
<proteinExistence type="predicted"/>
<comment type="caution">
    <text evidence="2">The sequence shown here is derived from an EMBL/GenBank/DDBJ whole genome shotgun (WGS) entry which is preliminary data.</text>
</comment>
<reference evidence="2 3" key="2">
    <citation type="journal article" date="2013" name="IMA Fungus">
        <title>IMA Genome-F 1: Ceratocystis fimbriata: Draft nuclear genome sequence for the plant pathogen, Ceratocystis fimbriata.</title>
        <authorList>
            <person name="Wilken P.M."/>
            <person name="Steenkamp E.T."/>
            <person name="Wingfield M.J."/>
            <person name="de Beer Z.W."/>
            <person name="Wingfield B.D."/>
        </authorList>
    </citation>
    <scope>NUCLEOTIDE SEQUENCE [LARGE SCALE GENOMIC DNA]</scope>
    <source>
        <strain evidence="2 3">CBS 114723</strain>
    </source>
</reference>
<dbReference type="AlphaFoldDB" id="A0A2C5WGQ4"/>
<keyword evidence="1" id="KW-0732">Signal</keyword>
<evidence type="ECO:0000313" key="3">
    <source>
        <dbReference type="Proteomes" id="UP000222788"/>
    </source>
</evidence>
<feature type="chain" id="PRO_5013287842" evidence="1">
    <location>
        <begin position="21"/>
        <end position="268"/>
    </location>
</feature>
<keyword evidence="3" id="KW-1185">Reference proteome</keyword>
<accession>A0A2C5WGQ4</accession>
<dbReference type="EMBL" id="APWK03000195">
    <property type="protein sequence ID" value="PHH49508.1"/>
    <property type="molecule type" value="Genomic_DNA"/>
</dbReference>
<organism evidence="2 3">
    <name type="scientific">Ceratocystis fimbriata CBS 114723</name>
    <dbReference type="NCBI Taxonomy" id="1035309"/>
    <lineage>
        <taxon>Eukaryota</taxon>
        <taxon>Fungi</taxon>
        <taxon>Dikarya</taxon>
        <taxon>Ascomycota</taxon>
        <taxon>Pezizomycotina</taxon>
        <taxon>Sordariomycetes</taxon>
        <taxon>Hypocreomycetidae</taxon>
        <taxon>Microascales</taxon>
        <taxon>Ceratocystidaceae</taxon>
        <taxon>Ceratocystis</taxon>
    </lineage>
</organism>